<reference evidence="1" key="1">
    <citation type="submission" date="2015-12" db="EMBL/GenBank/DDBJ databases">
        <authorList>
            <person name="Tikhonova T.V."/>
            <person name="Pavlov A.R."/>
            <person name="Beletsky A.V."/>
            <person name="Mardanov A.V."/>
            <person name="Sorokin D.Y."/>
            <person name="Ravin N.V."/>
            <person name="Popov V.O."/>
        </authorList>
    </citation>
    <scope>NUCLEOTIDE SEQUENCE</scope>
    <source>
        <strain evidence="1">DSM 14787</strain>
    </source>
</reference>
<dbReference type="PATRIC" id="fig|1255043.3.peg.3707"/>
<dbReference type="AlphaFoldDB" id="L0E264"/>
<name>L0E264_THIND</name>
<organism evidence="1 2">
    <name type="scientific">Thioalkalivibrio nitratireducens (strain DSM 14787 / UNIQEM 213 / ALEN2)</name>
    <dbReference type="NCBI Taxonomy" id="1255043"/>
    <lineage>
        <taxon>Bacteria</taxon>
        <taxon>Pseudomonadati</taxon>
        <taxon>Pseudomonadota</taxon>
        <taxon>Gammaproteobacteria</taxon>
        <taxon>Chromatiales</taxon>
        <taxon>Ectothiorhodospiraceae</taxon>
        <taxon>Thioalkalivibrio</taxon>
    </lineage>
</organism>
<sequence length="583" mass="63405">MARQAPPEHDPEATYKGRTAAEHAERLADLSHMRQLSALEDIAAMGVHGLPAREAIHALINGIEARNLDPRVAEHVELAALGTLYHIEAPEAPAMARQRILDPGYSERTDTYRRLMGAALNSGMDPESLGADIIGLATSEPEHAARLLRTEALPDTVQADLAQALFPLDHDAETTRFFLEKLADFDFIEPAQTLDYIRSHRDLARENSRATHSLLVTIGTEEALDLALDVSGSTAVGEPRLVGLFAQSEMGAERAMERMLEAAMASETPEAIKAATDALGGLTRELIRPFRGRTAEPGTPEMNLEIVHDLHVGALTRLIREGSTEAHQSQGIESLGGYLRNNREVPPNPALEPVFAIATSPEHGREARLNAQQTLQATVTSFGGALERDPEYVYTETVRMLWTGTDAETTEVAQRILGSARRSSEHAALVLEQLSLTMEAHLDDWAVNPATAVALSLASMDAFDRHPAREQGTVVVGQLIASEQADLAFLEPPMRRHMNTLANAGNNSATGTIGLIGPTIFAEHAALHREFEPAAFARIMLQQPAWLTDEPGAAEQWQDFLQQVVAADREHFSTTAQEALDAL</sequence>
<dbReference type="EMBL" id="CP003989">
    <property type="protein sequence ID" value="AGA35305.1"/>
    <property type="molecule type" value="Genomic_DNA"/>
</dbReference>
<gene>
    <name evidence="1" type="ordered locus">TVNIR_3675</name>
</gene>
<accession>L0E264</accession>
<evidence type="ECO:0000313" key="2">
    <source>
        <dbReference type="Proteomes" id="UP000010809"/>
    </source>
</evidence>
<dbReference type="HOGENOM" id="CLU_467627_0_0_6"/>
<protein>
    <submittedName>
        <fullName evidence="1">Uncharacterized protein</fullName>
    </submittedName>
</protein>
<evidence type="ECO:0000313" key="1">
    <source>
        <dbReference type="EMBL" id="AGA35305.1"/>
    </source>
</evidence>
<proteinExistence type="predicted"/>
<dbReference type="Proteomes" id="UP000010809">
    <property type="component" value="Chromosome"/>
</dbReference>
<dbReference type="KEGG" id="tni:TVNIR_3675"/>
<keyword evidence="2" id="KW-1185">Reference proteome</keyword>